<keyword evidence="4" id="KW-1185">Reference proteome</keyword>
<organism evidence="3 4">
    <name type="scientific">Massilia norwichensis</name>
    <dbReference type="NCBI Taxonomy" id="1442366"/>
    <lineage>
        <taxon>Bacteria</taxon>
        <taxon>Pseudomonadati</taxon>
        <taxon>Pseudomonadota</taxon>
        <taxon>Betaproteobacteria</taxon>
        <taxon>Burkholderiales</taxon>
        <taxon>Oxalobacteraceae</taxon>
        <taxon>Telluria group</taxon>
        <taxon>Massilia</taxon>
    </lineage>
</organism>
<reference evidence="3 4" key="1">
    <citation type="submission" date="2022-08" db="EMBL/GenBank/DDBJ databases">
        <title>Reclassification of Massilia species as members of the genera Telluria, Duganella, Pseudoduganella, Mokoshia gen. nov. and Zemynaea gen. nov. using orthogonal and non-orthogonal genome-based approaches.</title>
        <authorList>
            <person name="Bowman J.P."/>
        </authorList>
    </citation>
    <scope>NUCLEOTIDE SEQUENCE [LARGE SCALE GENOMIC DNA]</scope>
    <source>
        <strain evidence="3 4">LMG 28164</strain>
    </source>
</reference>
<evidence type="ECO:0000313" key="3">
    <source>
        <dbReference type="EMBL" id="MCS0588436.1"/>
    </source>
</evidence>
<dbReference type="RefSeq" id="WP_258844197.1">
    <property type="nucleotide sequence ID" value="NZ_JANUGX010000003.1"/>
</dbReference>
<keyword evidence="2" id="KW-0472">Membrane</keyword>
<feature type="transmembrane region" description="Helical" evidence="2">
    <location>
        <begin position="18"/>
        <end position="42"/>
    </location>
</feature>
<evidence type="ECO:0000256" key="1">
    <source>
        <dbReference type="SAM" id="MobiDB-lite"/>
    </source>
</evidence>
<sequence>MSQQINLFNPEFLQQKKIFTATTMALALGVLATGLLGLGIAAKLRADSLQAQADSGAAQLDKTQKRLDSVSAEFVPRKEDPRLAEELSIAQNELVGLKEVADVIERGELGDTQGYAEYFRALARQSSEGLWLTGVSIAGAGLEIGVRGRAMDPAMVPGFLGRLRNERVMQGKPVGSLQIGEAAALKVLKDGKESSAPAPYVEFSLQSTPPGAPGDKP</sequence>
<evidence type="ECO:0000313" key="4">
    <source>
        <dbReference type="Proteomes" id="UP001205560"/>
    </source>
</evidence>
<keyword evidence="2" id="KW-1133">Transmembrane helix</keyword>
<feature type="region of interest" description="Disordered" evidence="1">
    <location>
        <begin position="198"/>
        <end position="217"/>
    </location>
</feature>
<proteinExistence type="predicted"/>
<protein>
    <submittedName>
        <fullName evidence="3">PilN domain-containing protein</fullName>
    </submittedName>
</protein>
<dbReference type="EMBL" id="JANUGX010000003">
    <property type="protein sequence ID" value="MCS0588436.1"/>
    <property type="molecule type" value="Genomic_DNA"/>
</dbReference>
<name>A0ABT2A2N0_9BURK</name>
<keyword evidence="2" id="KW-0812">Transmembrane</keyword>
<dbReference type="Proteomes" id="UP001205560">
    <property type="component" value="Unassembled WGS sequence"/>
</dbReference>
<gene>
    <name evidence="3" type="ORF">NX782_04385</name>
</gene>
<accession>A0ABT2A2N0</accession>
<comment type="caution">
    <text evidence="3">The sequence shown here is derived from an EMBL/GenBank/DDBJ whole genome shotgun (WGS) entry which is preliminary data.</text>
</comment>
<evidence type="ECO:0000256" key="2">
    <source>
        <dbReference type="SAM" id="Phobius"/>
    </source>
</evidence>